<dbReference type="PANTHER" id="PTHR44846">
    <property type="entry name" value="MANNOSYL-D-GLYCERATE TRANSPORT/METABOLISM SYSTEM REPRESSOR MNGR-RELATED"/>
    <property type="match status" value="1"/>
</dbReference>
<evidence type="ECO:0000313" key="6">
    <source>
        <dbReference type="Proteomes" id="UP000258927"/>
    </source>
</evidence>
<evidence type="ECO:0000313" key="5">
    <source>
        <dbReference type="EMBL" id="AVX02706.1"/>
    </source>
</evidence>
<dbReference type="InterPro" id="IPR036388">
    <property type="entry name" value="WH-like_DNA-bd_sf"/>
</dbReference>
<reference evidence="5 6" key="1">
    <citation type="submission" date="2017-05" db="EMBL/GenBank/DDBJ databases">
        <title>Genome Analysis of Maritalea myrionectae HL2708#5.</title>
        <authorList>
            <consortium name="Cotde Inc.-PKNU"/>
            <person name="Jang D."/>
            <person name="Oh H.-M."/>
        </authorList>
    </citation>
    <scope>NUCLEOTIDE SEQUENCE [LARGE SCALE GENOMIC DNA]</scope>
    <source>
        <strain evidence="5 6">HL2708#5</strain>
    </source>
</reference>
<dbReference type="SUPFAM" id="SSF64288">
    <property type="entry name" value="Chorismate lyase-like"/>
    <property type="match status" value="1"/>
</dbReference>
<keyword evidence="2" id="KW-0238">DNA-binding</keyword>
<dbReference type="InterPro" id="IPR011663">
    <property type="entry name" value="UTRA"/>
</dbReference>
<dbReference type="STRING" id="1122213.GCA_000423365_02874"/>
<gene>
    <name evidence="5" type="ORF">MXMO3_00158</name>
</gene>
<evidence type="ECO:0000256" key="3">
    <source>
        <dbReference type="ARBA" id="ARBA00023163"/>
    </source>
</evidence>
<dbReference type="Gene3D" id="1.10.10.10">
    <property type="entry name" value="Winged helix-like DNA-binding domain superfamily/Winged helix DNA-binding domain"/>
    <property type="match status" value="1"/>
</dbReference>
<organism evidence="5 6">
    <name type="scientific">Maritalea myrionectae</name>
    <dbReference type="NCBI Taxonomy" id="454601"/>
    <lineage>
        <taxon>Bacteria</taxon>
        <taxon>Pseudomonadati</taxon>
        <taxon>Pseudomonadota</taxon>
        <taxon>Alphaproteobacteria</taxon>
        <taxon>Hyphomicrobiales</taxon>
        <taxon>Devosiaceae</taxon>
        <taxon>Maritalea</taxon>
    </lineage>
</organism>
<evidence type="ECO:0000256" key="2">
    <source>
        <dbReference type="ARBA" id="ARBA00023125"/>
    </source>
</evidence>
<dbReference type="SUPFAM" id="SSF46785">
    <property type="entry name" value="Winged helix' DNA-binding domain"/>
    <property type="match status" value="1"/>
</dbReference>
<dbReference type="RefSeq" id="WP_051213914.1">
    <property type="nucleotide sequence ID" value="NZ_CP021330.1"/>
</dbReference>
<dbReference type="EMBL" id="CP021330">
    <property type="protein sequence ID" value="AVX02706.1"/>
    <property type="molecule type" value="Genomic_DNA"/>
</dbReference>
<dbReference type="InterPro" id="IPR036390">
    <property type="entry name" value="WH_DNA-bd_sf"/>
</dbReference>
<keyword evidence="3" id="KW-0804">Transcription</keyword>
<dbReference type="InterPro" id="IPR050679">
    <property type="entry name" value="Bact_HTH_transcr_reg"/>
</dbReference>
<dbReference type="AlphaFoldDB" id="A0A2R4MA16"/>
<dbReference type="Pfam" id="PF00392">
    <property type="entry name" value="GntR"/>
    <property type="match status" value="1"/>
</dbReference>
<dbReference type="Gene3D" id="3.40.1410.10">
    <property type="entry name" value="Chorismate lyase-like"/>
    <property type="match status" value="1"/>
</dbReference>
<dbReference type="Pfam" id="PF07702">
    <property type="entry name" value="UTRA"/>
    <property type="match status" value="1"/>
</dbReference>
<dbReference type="GO" id="GO:0003700">
    <property type="term" value="F:DNA-binding transcription factor activity"/>
    <property type="evidence" value="ECO:0007669"/>
    <property type="project" value="InterPro"/>
</dbReference>
<dbReference type="CDD" id="cd07377">
    <property type="entry name" value="WHTH_GntR"/>
    <property type="match status" value="1"/>
</dbReference>
<feature type="domain" description="HTH gntR-type" evidence="4">
    <location>
        <begin position="7"/>
        <end position="75"/>
    </location>
</feature>
<proteinExistence type="predicted"/>
<dbReference type="PROSITE" id="PS50949">
    <property type="entry name" value="HTH_GNTR"/>
    <property type="match status" value="1"/>
</dbReference>
<keyword evidence="6" id="KW-1185">Reference proteome</keyword>
<dbReference type="SMART" id="SM00866">
    <property type="entry name" value="UTRA"/>
    <property type="match status" value="1"/>
</dbReference>
<keyword evidence="1" id="KW-0805">Transcription regulation</keyword>
<dbReference type="KEGG" id="mmyr:MXMO3_00158"/>
<dbReference type="InterPro" id="IPR000524">
    <property type="entry name" value="Tscrpt_reg_HTH_GntR"/>
</dbReference>
<dbReference type="PANTHER" id="PTHR44846:SF16">
    <property type="entry name" value="TRANSCRIPTIONAL REGULATOR PHNF-RELATED"/>
    <property type="match status" value="1"/>
</dbReference>
<dbReference type="InterPro" id="IPR028978">
    <property type="entry name" value="Chorismate_lyase_/UTRA_dom_sf"/>
</dbReference>
<dbReference type="GO" id="GO:0003677">
    <property type="term" value="F:DNA binding"/>
    <property type="evidence" value="ECO:0007669"/>
    <property type="project" value="UniProtKB-KW"/>
</dbReference>
<name>A0A2R4MA16_9HYPH</name>
<protein>
    <submittedName>
        <fullName evidence="5">Mannosyl-D-glycerate transport/metabolism system repressor MngR</fullName>
    </submittedName>
</protein>
<accession>A0A2R4MA16</accession>
<evidence type="ECO:0000256" key="1">
    <source>
        <dbReference type="ARBA" id="ARBA00023015"/>
    </source>
</evidence>
<dbReference type="PRINTS" id="PR00035">
    <property type="entry name" value="HTHGNTR"/>
</dbReference>
<dbReference type="Proteomes" id="UP000258927">
    <property type="component" value="Chromosome"/>
</dbReference>
<dbReference type="SMART" id="SM00345">
    <property type="entry name" value="HTH_GNTR"/>
    <property type="match status" value="1"/>
</dbReference>
<evidence type="ECO:0000259" key="4">
    <source>
        <dbReference type="PROSITE" id="PS50949"/>
    </source>
</evidence>
<sequence>MTERSAASPYLTIKNDLLAQIRAGQLRPGDAVPHEETIAQNYGVARATVHRALRELAEEGFVERKRRAGTRVAAAGGRTTKVDIALVRTEIERTGAPYRFEIVSRNVVQNDAFAQRILRVSATQPVLHLEVLHYAGERPHQLEERWINLDVVPSARDQEFTDSNPNEWLIATMPYAEAEHKFSALNANAHQAQALGVPEGEALFVIERRTALDAKTITYVRMLHPGQTFAMAATNFSLSTKN</sequence>